<evidence type="ECO:0008006" key="4">
    <source>
        <dbReference type="Google" id="ProtNLM"/>
    </source>
</evidence>
<dbReference type="InterPro" id="IPR000773">
    <property type="entry name" value="GM_colony-stim-fac"/>
</dbReference>
<organism evidence="2 3">
    <name type="scientific">Callipepla squamata</name>
    <name type="common">Scaled quail</name>
    <dbReference type="NCBI Taxonomy" id="9009"/>
    <lineage>
        <taxon>Eukaryota</taxon>
        <taxon>Metazoa</taxon>
        <taxon>Chordata</taxon>
        <taxon>Craniata</taxon>
        <taxon>Vertebrata</taxon>
        <taxon>Euteleostomi</taxon>
        <taxon>Archelosauria</taxon>
        <taxon>Archosauria</taxon>
        <taxon>Dinosauria</taxon>
        <taxon>Saurischia</taxon>
        <taxon>Theropoda</taxon>
        <taxon>Coelurosauria</taxon>
        <taxon>Aves</taxon>
        <taxon>Neognathae</taxon>
        <taxon>Galloanserae</taxon>
        <taxon>Galliformes</taxon>
        <taxon>Odontophoridae</taxon>
        <taxon>Callipepla</taxon>
    </lineage>
</organism>
<accession>A0A226MPR0</accession>
<reference evidence="2 3" key="1">
    <citation type="submission" date="2016-07" db="EMBL/GenBank/DDBJ databases">
        <title>Disparate Historic Effective Population Sizes Predicted by Modern Levels of Genome Diversity for the Scaled Quail (Callipepla squamata) and the Northern Bobwhite (Colinus virginianus): Inferences from First and Second Generation Draft Genome Assemblies for Sympatric New World Quail.</title>
        <authorList>
            <person name="Oldeschulte D.L."/>
            <person name="Halley Y.A."/>
            <person name="Bhattarai E.K."/>
            <person name="Brashear W.A."/>
            <person name="Hill J."/>
            <person name="Metz R.P."/>
            <person name="Johnson C.D."/>
            <person name="Rollins D."/>
            <person name="Peterson M.J."/>
            <person name="Bickhart D.M."/>
            <person name="Decker J.E."/>
            <person name="Seabury C.M."/>
        </authorList>
    </citation>
    <scope>NUCLEOTIDE SEQUENCE [LARGE SCALE GENOMIC DNA]</scope>
    <source>
        <strain evidence="2 3">Texas</strain>
        <tissue evidence="2">Leg muscle</tissue>
    </source>
</reference>
<dbReference type="GO" id="GO:0008083">
    <property type="term" value="F:growth factor activity"/>
    <property type="evidence" value="ECO:0007669"/>
    <property type="project" value="InterPro"/>
</dbReference>
<dbReference type="Pfam" id="PF01109">
    <property type="entry name" value="GM_CSF"/>
    <property type="match status" value="1"/>
</dbReference>
<feature type="chain" id="PRO_5012533679" description="Interleukin-4" evidence="1">
    <location>
        <begin position="18"/>
        <end position="136"/>
    </location>
</feature>
<dbReference type="EMBL" id="MCFN01000558">
    <property type="protein sequence ID" value="OXB57303.1"/>
    <property type="molecule type" value="Genomic_DNA"/>
</dbReference>
<dbReference type="STRING" id="9009.A0A226MPR0"/>
<name>A0A226MPR0_CALSU</name>
<evidence type="ECO:0000313" key="3">
    <source>
        <dbReference type="Proteomes" id="UP000198323"/>
    </source>
</evidence>
<keyword evidence="1" id="KW-0732">Signal</keyword>
<dbReference type="AlphaFoldDB" id="A0A226MPR0"/>
<gene>
    <name evidence="2" type="ORF">ASZ78_000521</name>
</gene>
<evidence type="ECO:0000313" key="2">
    <source>
        <dbReference type="EMBL" id="OXB57303.1"/>
    </source>
</evidence>
<dbReference type="GO" id="GO:0005129">
    <property type="term" value="F:granulocyte macrophage colony-stimulating factor receptor binding"/>
    <property type="evidence" value="ECO:0007669"/>
    <property type="project" value="InterPro"/>
</dbReference>
<dbReference type="Proteomes" id="UP000198323">
    <property type="component" value="Unassembled WGS sequence"/>
</dbReference>
<comment type="caution">
    <text evidence="2">The sequence shown here is derived from an EMBL/GenBank/DDBJ whole genome shotgun (WGS) entry which is preliminary data.</text>
</comment>
<proteinExistence type="predicted"/>
<dbReference type="GO" id="GO:0006955">
    <property type="term" value="P:immune response"/>
    <property type="evidence" value="ECO:0007669"/>
    <property type="project" value="InterPro"/>
</dbReference>
<evidence type="ECO:0000256" key="1">
    <source>
        <dbReference type="SAM" id="SignalP"/>
    </source>
</evidence>
<protein>
    <recommendedName>
        <fullName evidence="4">Interleukin-4</fullName>
    </recommendedName>
</protein>
<keyword evidence="3" id="KW-1185">Reference proteome</keyword>
<sequence>MLAQITALLALGVLCSSAPTSTPLHCSQVKSIINEVLGDVMNHQVNVTGSSTVPMDIKDKTCMHNNLRTFVKSLEGNPKNNSKASTQLNIIYKCKHLFPTVSSPQVPDKECRTARVSKQIFTQTLINYLKYLYGEI</sequence>
<dbReference type="OrthoDB" id="9120082at2759"/>
<dbReference type="GO" id="GO:0005576">
    <property type="term" value="C:extracellular region"/>
    <property type="evidence" value="ECO:0007669"/>
    <property type="project" value="InterPro"/>
</dbReference>
<feature type="signal peptide" evidence="1">
    <location>
        <begin position="1"/>
        <end position="17"/>
    </location>
</feature>